<dbReference type="VEuPathDB" id="PlasmoDB:PY17X_1126200"/>
<dbReference type="KEGG" id="pyo:PY17X_1126200"/>
<evidence type="ECO:0000313" key="5">
    <source>
        <dbReference type="Proteomes" id="UP000072904"/>
    </source>
</evidence>
<dbReference type="EMBL" id="LM993665">
    <property type="protein sequence ID" value="VTZ79535.1"/>
    <property type="molecule type" value="Genomic_DNA"/>
</dbReference>
<dbReference type="Proteomes" id="UP000072874">
    <property type="component" value="Chromosome 11"/>
</dbReference>
<name>A0A078K928_PLAYE</name>
<reference evidence="4 5" key="1">
    <citation type="journal article" date="2014" name="BMC Biol.">
        <title>A comprehensive evaluation of rodent malaria parasite genomes and gene expression.</title>
        <authorList>
            <person name="Otto T.D."/>
            <person name="Bohme U."/>
            <person name="Jackson A.P."/>
            <person name="Hunt M."/>
            <person name="Franke-Fayard B."/>
            <person name="Hoeijmakers W.A."/>
            <person name="Religa A.A."/>
            <person name="Robertson L."/>
            <person name="Sanders M."/>
            <person name="Ogun S.A."/>
            <person name="Cunningham D."/>
            <person name="Erhart A."/>
            <person name="Billker O."/>
            <person name="Khan S.M."/>
            <person name="Stunnenberg H.G."/>
            <person name="Langhorne J."/>
            <person name="Holder A.A."/>
            <person name="Waters A.P."/>
            <person name="Newbold C.I."/>
            <person name="Pain A."/>
            <person name="Berriman M."/>
            <person name="Janse C.J."/>
        </authorList>
    </citation>
    <scope>NUCLEOTIDE SEQUENCE [LARGE SCALE GENOMIC DNA]</scope>
    <source>
        <strain evidence="3 4">17X</strain>
        <strain evidence="2 5">YM</strain>
    </source>
</reference>
<dbReference type="VEuPathDB" id="PlasmoDB:PY06931"/>
<dbReference type="EMBL" id="LK934639">
    <property type="protein sequence ID" value="CDU18950.1"/>
    <property type="molecule type" value="Genomic_DNA"/>
</dbReference>
<reference evidence="3" key="4">
    <citation type="submission" date="2019-05" db="EMBL/GenBank/DDBJ databases">
        <authorList>
            <consortium name="Pathogen Informatics"/>
        </authorList>
    </citation>
    <scope>NUCLEOTIDE SEQUENCE</scope>
    <source>
        <strain evidence="3">17X</strain>
    </source>
</reference>
<gene>
    <name evidence="3" type="ORF">PY17X_1126200</name>
    <name evidence="2" type="ORF">PYYM_1127100</name>
</gene>
<dbReference type="OrthoDB" id="376829at2759"/>
<reference evidence="2" key="2">
    <citation type="submission" date="2014-05" db="EMBL/GenBank/DDBJ databases">
        <authorList>
            <person name="Aslett A.Martin."/>
            <person name="De Silva Nishadi"/>
        </authorList>
    </citation>
    <scope>NUCLEOTIDE SEQUENCE</scope>
    <source>
        <strain evidence="2">YM</strain>
    </source>
</reference>
<reference evidence="3" key="3">
    <citation type="submission" date="2014-05" db="EMBL/GenBank/DDBJ databases">
        <authorList>
            <person name="Aslett M.A."/>
            <person name="De Silva N."/>
        </authorList>
    </citation>
    <scope>NUCLEOTIDE SEQUENCE</scope>
    <source>
        <strain evidence="3">17X</strain>
    </source>
</reference>
<dbReference type="GeneID" id="3854139"/>
<dbReference type="Proteomes" id="UP000072904">
    <property type="component" value="Chromosome 11"/>
</dbReference>
<keyword evidence="1" id="KW-0175">Coiled coil</keyword>
<organism evidence="2 5">
    <name type="scientific">Plasmodium yoelii</name>
    <dbReference type="NCBI Taxonomy" id="5861"/>
    <lineage>
        <taxon>Eukaryota</taxon>
        <taxon>Sar</taxon>
        <taxon>Alveolata</taxon>
        <taxon>Apicomplexa</taxon>
        <taxon>Aconoidasida</taxon>
        <taxon>Haemosporida</taxon>
        <taxon>Plasmodiidae</taxon>
        <taxon>Plasmodium</taxon>
        <taxon>Plasmodium (Vinckeia)</taxon>
    </lineage>
</organism>
<accession>A0A078K928</accession>
<dbReference type="VEuPathDB" id="PlasmoDB:Py17XNL_001105658"/>
<protein>
    <submittedName>
        <fullName evidence="2">Uncharacterized protein</fullName>
    </submittedName>
</protein>
<evidence type="ECO:0000313" key="2">
    <source>
        <dbReference type="EMBL" id="CDU18950.1"/>
    </source>
</evidence>
<proteinExistence type="predicted"/>
<dbReference type="RefSeq" id="XP_727693.2">
    <property type="nucleotide sequence ID" value="XM_722600.2"/>
</dbReference>
<evidence type="ECO:0000313" key="3">
    <source>
        <dbReference type="EMBL" id="VTZ79535.1"/>
    </source>
</evidence>
<dbReference type="OMA" id="LMYLEFF"/>
<dbReference type="VEuPathDB" id="PlasmoDB:PYYM_1127100"/>
<evidence type="ECO:0000256" key="1">
    <source>
        <dbReference type="SAM" id="Coils"/>
    </source>
</evidence>
<sequence>MNSKSIEILNLIEEKSFKKCEKLINAGLKGKKNVKLYLILKCLFHSYVNEIKECNEGLNEISLEDYDRNMFYIFGNIYININKESKLIDIYEQKIKALENNKNNISGNNKQGQNSKIITTKMEIEKILISLFDYCINNSFFKKSTNLSLKLYKTTNDTTYLLYNCYLLYLNNNTNNTQIYNLSLNFLRNYNCYNYNKITQNFSFFLILYFLNIKMRNYDECLKILDYTKSNHFFLNTLQYQVYKLYIFFISGKLENCLSILTKLIKNDLPENVDYYILYMDIIIYLLNIKNDNVENYIFEDVLKSYKNDLMYLEFFKKSMINVYINKFKKFPKNINNFWDAIFEEKKEYYISNDIYVDILKCVLSFCNQTISDNKNGGKPGGKPDEQPNGQAAEINPLDLIKNKLENDINNYKNDNFLKKIYEECNVKVYMYMLFLFILKESNNYNLFYNIKNYISLLNDKMIIILVIFFKIILKNLYELLNKEYQNFKLNLAQKNNHIQIKKVILQYIRKIYNFEKLHYLLYKKNVHQSFTRLFSLFIRFFSDSNFIKNDHENIIHVNDDNMICLLVEMALFLDKQQVLSFQENSQKSHKIETTTFHEKTYNSSKKNEDIFFYLKEIEKDIDLKRFKDLSEYIENIIPLFDDFFSCSNLNNMVEKNQKNDCDENMMTVNFECVDNNKCCNDEKKCKKNIKLTNRKYYIIALSLLKYAYNYNKNIIKLENENKKIKRIINNEYINVIILLIYLNNIIGNFSNYTELVDKLNIKNIQLITYSPILFIHSFNYSYYTKFNNTIKLAISYYNVQQNNLKSSISKCFKNNSFFKINEIVNSYFLNSSNIFFYFLKLLYVFKTQLEADKTTGYTNLYARLKYKFLLNDFKTKFSFSNKDSGSSFTGNNNNAFKNTKDIKYNTISKMNSQQIGDNKTPTLDIDKNTKRENISDQIENKQESLECNISKDNDKIKNNFINFLKNFNHELFNQDNIFSHKILYKNLLLDKYNFLIIDNQAILIKYNIPSFLLTVYKNYDTFFYNQILHESLTAQLNELNFLKEIKILNNLEANNVYMIKDIKTIYPMIILHNFYSMKGSIYITSHEQNLTNSANSTNSTDSTNSTNSANFKNIIVNSNTVSKEKDDNHSLMDIPFETIQKKANYDTVHNDINFFISNNTYITFDKENSNYKNKFIFNNTKNHEKYFGKNEDYSKKNYSSVSPFTTCLNELFNYPLQNLYLNSTILNTIMYIFHKAFYYYSFDNNKKNKAIQKTKTAFLYLVYIIHYYELTDPVQNSENKFHSNITENFTSNKNSIIQNWNDADFCYGDFFLDDDNVKCCLETSIEFNNFREKLGTYFFKNYELMETAYHSDIYNTSAILFYKCLLLNISMYINILENGDIKKYINKIQFLYNSIYLHLFNDIKIFEQLLSNDKTYQIINLSCLFKKFNYLIQNITIFTLIIQSIYNLGKKYISTENNLNIKNLITKNIYLLTQLNQNFKNYINILNNYKHQTTYSILNNFDIQLIEEIKMSYINHVLNLTTILNNKILIMKSYV</sequence>
<evidence type="ECO:0000313" key="4">
    <source>
        <dbReference type="Proteomes" id="UP000072874"/>
    </source>
</evidence>
<feature type="coiled-coil region" evidence="1">
    <location>
        <begin position="81"/>
        <end position="115"/>
    </location>
</feature>